<name>A0AA40FG35_9HYME</name>
<dbReference type="Proteomes" id="UP001177670">
    <property type="component" value="Unassembled WGS sequence"/>
</dbReference>
<evidence type="ECO:0000313" key="2">
    <source>
        <dbReference type="Proteomes" id="UP001177670"/>
    </source>
</evidence>
<reference evidence="1" key="1">
    <citation type="submission" date="2021-10" db="EMBL/GenBank/DDBJ databases">
        <title>Melipona bicolor Genome sequencing and assembly.</title>
        <authorList>
            <person name="Araujo N.S."/>
            <person name="Arias M.C."/>
        </authorList>
    </citation>
    <scope>NUCLEOTIDE SEQUENCE</scope>
    <source>
        <strain evidence="1">USP_2M_L1-L4_2017</strain>
        <tissue evidence="1">Whole body</tissue>
    </source>
</reference>
<proteinExistence type="predicted"/>
<dbReference type="EMBL" id="JAHYIQ010000043">
    <property type="protein sequence ID" value="KAK1118381.1"/>
    <property type="molecule type" value="Genomic_DNA"/>
</dbReference>
<dbReference type="AlphaFoldDB" id="A0AA40FG35"/>
<gene>
    <name evidence="1" type="ORF">K0M31_015081</name>
</gene>
<comment type="caution">
    <text evidence="1">The sequence shown here is derived from an EMBL/GenBank/DDBJ whole genome shotgun (WGS) entry which is preliminary data.</text>
</comment>
<organism evidence="1 2">
    <name type="scientific">Melipona bicolor</name>
    <dbReference type="NCBI Taxonomy" id="60889"/>
    <lineage>
        <taxon>Eukaryota</taxon>
        <taxon>Metazoa</taxon>
        <taxon>Ecdysozoa</taxon>
        <taxon>Arthropoda</taxon>
        <taxon>Hexapoda</taxon>
        <taxon>Insecta</taxon>
        <taxon>Pterygota</taxon>
        <taxon>Neoptera</taxon>
        <taxon>Endopterygota</taxon>
        <taxon>Hymenoptera</taxon>
        <taxon>Apocrita</taxon>
        <taxon>Aculeata</taxon>
        <taxon>Apoidea</taxon>
        <taxon>Anthophila</taxon>
        <taxon>Apidae</taxon>
        <taxon>Melipona</taxon>
    </lineage>
</organism>
<evidence type="ECO:0000313" key="1">
    <source>
        <dbReference type="EMBL" id="KAK1118381.1"/>
    </source>
</evidence>
<sequence>MKHLIIVINGYVVQENSNNCVQFSAKVKNFPFTYECIFVPIVKPLFSRFLTTESVLQIRMPVERVHDPGTKMVREASEFFVFRGIAAFEKHLGTRNG</sequence>
<accession>A0AA40FG35</accession>
<keyword evidence="2" id="KW-1185">Reference proteome</keyword>
<protein>
    <submittedName>
        <fullName evidence="1">Uncharacterized protein</fullName>
    </submittedName>
</protein>